<gene>
    <name evidence="1" type="ordered locus">A1C_03940</name>
</gene>
<dbReference type="eggNOG" id="COG2026">
    <property type="taxonomic scope" value="Bacteria"/>
</dbReference>
<evidence type="ECO:0000313" key="1">
    <source>
        <dbReference type="EMBL" id="ABV75061.1"/>
    </source>
</evidence>
<dbReference type="EMBL" id="CP000847">
    <property type="protein sequence ID" value="ABV75061.1"/>
    <property type="molecule type" value="Genomic_DNA"/>
</dbReference>
<proteinExistence type="predicted"/>
<name>A8GNT6_RICAH</name>
<sequence>MQANHSHPSLNTHKYKSIKGNNGEEIFEVYVENNTPDAYRIFWHYVQNKDNITILGITAHP</sequence>
<accession>A8GNT6</accession>
<dbReference type="RefSeq" id="WP_012149692.1">
    <property type="nucleotide sequence ID" value="NC_009881.1"/>
</dbReference>
<dbReference type="AlphaFoldDB" id="A8GNT6"/>
<dbReference type="Proteomes" id="UP000006830">
    <property type="component" value="Chromosome"/>
</dbReference>
<dbReference type="STRING" id="293614.A1C_03940"/>
<dbReference type="HOGENOM" id="CLU_2791992_0_0_5"/>
<evidence type="ECO:0000313" key="2">
    <source>
        <dbReference type="Proteomes" id="UP000006830"/>
    </source>
</evidence>
<reference evidence="1" key="1">
    <citation type="submission" date="2007-09" db="EMBL/GenBank/DDBJ databases">
        <title>Complete Genome Sequence of Rickettsia akari.</title>
        <authorList>
            <person name="Madan A."/>
            <person name="Fahey J."/>
            <person name="Helton E."/>
            <person name="Ketteman M."/>
            <person name="Madan A."/>
            <person name="Rodrigues S."/>
            <person name="Sanchez A."/>
            <person name="Whiting M."/>
            <person name="Dasch G."/>
            <person name="Eremeeva M."/>
        </authorList>
    </citation>
    <scope>NUCLEOTIDE SEQUENCE</scope>
    <source>
        <strain evidence="1">Hartford</strain>
    </source>
</reference>
<dbReference type="KEGG" id="rak:A1C_03940"/>
<organism evidence="1 2">
    <name type="scientific">Rickettsia akari (strain Hartford)</name>
    <dbReference type="NCBI Taxonomy" id="293614"/>
    <lineage>
        <taxon>Bacteria</taxon>
        <taxon>Pseudomonadati</taxon>
        <taxon>Pseudomonadota</taxon>
        <taxon>Alphaproteobacteria</taxon>
        <taxon>Rickettsiales</taxon>
        <taxon>Rickettsiaceae</taxon>
        <taxon>Rickettsieae</taxon>
        <taxon>Rickettsia</taxon>
        <taxon>spotted fever group</taxon>
    </lineage>
</organism>
<keyword evidence="2" id="KW-1185">Reference proteome</keyword>
<protein>
    <submittedName>
        <fullName evidence="1">Uncharacterized protein</fullName>
    </submittedName>
</protein>